<keyword evidence="2" id="KW-1133">Transmembrane helix</keyword>
<feature type="compositionally biased region" description="Low complexity" evidence="1">
    <location>
        <begin position="189"/>
        <end position="199"/>
    </location>
</feature>
<feature type="compositionally biased region" description="Low complexity" evidence="1">
    <location>
        <begin position="217"/>
        <end position="237"/>
    </location>
</feature>
<accession>A0A7M4CBI7</accession>
<name>A0A7M4CBI7_9VIRU</name>
<dbReference type="EMBL" id="MT733017">
    <property type="protein sequence ID" value="QOD39467.1"/>
    <property type="molecule type" value="Genomic_DNA"/>
</dbReference>
<feature type="transmembrane region" description="Helical" evidence="2">
    <location>
        <begin position="12"/>
        <end position="31"/>
    </location>
</feature>
<keyword evidence="2" id="KW-0472">Membrane</keyword>
<dbReference type="Pfam" id="PF02336">
    <property type="entry name" value="Denso_VP4"/>
    <property type="match status" value="1"/>
</dbReference>
<feature type="region of interest" description="Disordered" evidence="1">
    <location>
        <begin position="176"/>
        <end position="257"/>
    </location>
</feature>
<proteinExistence type="predicted"/>
<dbReference type="GO" id="GO:0005198">
    <property type="term" value="F:structural molecule activity"/>
    <property type="evidence" value="ECO:0007669"/>
    <property type="project" value="InterPro"/>
</dbReference>
<sequence>MVLDLNILVKHLLVLNIHLIFLLFQVMTGRFRRAGKYPVHRDPRKHVDFPKRSQLTYNEFKNRARYVWDAWNRARQNQGLVRVDPPSRLDIGVTARPPLSSKDKTRPTNDSISFKDWTSRNKGSSGPLIDSFKKGVSKDNQKFLEGAVAVDMTDEERGEVDSILKDFDDGVISLADFDDTDGAGPSGVTPAAPTTTTTTDMGNKRGHGGTQGGADRPSQPATSTAAPTAAGAATSKGSDGGFDSAQGPISSLPTGGYSASGGSMRFTKVHRMKSWAIPYWNLPTPDARGGSNLVSTPLAKIPWEYAFFYISPEEFALLPSGSYIDSVSINVMQTVAQTGFPTGATTSTIASTNHPKVLVVGKDLEKKCRGGIDKKLNFTSEMIPSIEADPDVMYDDFIIKQYGTDQTSSDVGVVIPGCAHKIPFYNDVHFCIYQPNRAQALLRGFFTESVPGTVDVNNAPGFEFFQNYITELNSNDTSWDYVDDMFYKFENAPIGVQYPQLEILTDDFKQSTGNAVYYNASRNVTNATVLGDTTFTEAIVPSNRNSLPVVTYSSAPMEKGSFFVKGDAAGKPSRQPSYHIGLRAIDKLDPSINNSRTDTFVQANIEFEIEATMTVNLPSYPNRFTRPKFYNTSMENTVQGIGAYPDYGVEKFVTFGLLNETGTAPAVAAVDQVHNEPTEGNLVTRPRQLRPRRHMPHVPTIRSGK</sequence>
<reference evidence="3" key="1">
    <citation type="submission" date="2020-07" db="EMBL/GenBank/DDBJ databases">
        <title>Diversity of sea star-associated densoviruses and transcribed endogenized viral elements of densovirus origin.</title>
        <authorList>
            <person name="Jackson E.W."/>
            <person name="Hewson I."/>
        </authorList>
    </citation>
    <scope>NUCLEOTIDE SEQUENCE</scope>
</reference>
<feature type="region of interest" description="Disordered" evidence="1">
    <location>
        <begin position="89"/>
        <end position="133"/>
    </location>
</feature>
<protein>
    <submittedName>
        <fullName evidence="3">VP</fullName>
    </submittedName>
</protein>
<dbReference type="InterPro" id="IPR003433">
    <property type="entry name" value="Capsid_VP4_densovirus"/>
</dbReference>
<gene>
    <name evidence="3" type="primary">VP</name>
</gene>
<evidence type="ECO:0000313" key="3">
    <source>
        <dbReference type="EMBL" id="QOD39467.1"/>
    </source>
</evidence>
<evidence type="ECO:0000256" key="1">
    <source>
        <dbReference type="SAM" id="MobiDB-lite"/>
    </source>
</evidence>
<organism evidence="3">
    <name type="scientific">uncultured densovirus</name>
    <dbReference type="NCBI Taxonomy" id="748192"/>
    <lineage>
        <taxon>Viruses</taxon>
        <taxon>Monodnaviria</taxon>
        <taxon>Shotokuvirae</taxon>
        <taxon>Cossaviricota</taxon>
        <taxon>Quintoviricetes</taxon>
        <taxon>Piccovirales</taxon>
        <taxon>Parvoviridae</taxon>
        <taxon>Densovirinae</taxon>
        <taxon>environmental samples</taxon>
    </lineage>
</organism>
<dbReference type="SUPFAM" id="SSF88645">
    <property type="entry name" value="ssDNA viruses"/>
    <property type="match status" value="1"/>
</dbReference>
<keyword evidence="2" id="KW-0812">Transmembrane</keyword>
<dbReference type="InterPro" id="IPR016184">
    <property type="entry name" value="Capsid/spike_ssDNA_virus"/>
</dbReference>
<evidence type="ECO:0000256" key="2">
    <source>
        <dbReference type="SAM" id="Phobius"/>
    </source>
</evidence>